<dbReference type="InterPro" id="IPR014001">
    <property type="entry name" value="Helicase_ATP-bd"/>
</dbReference>
<dbReference type="Pfam" id="PF00270">
    <property type="entry name" value="DEAD"/>
    <property type="match status" value="1"/>
</dbReference>
<keyword evidence="1" id="KW-0547">Nucleotide-binding</keyword>
<keyword evidence="12" id="KW-1185">Reference proteome</keyword>
<dbReference type="PROSITE" id="PS51195">
    <property type="entry name" value="Q_MOTIF"/>
    <property type="match status" value="1"/>
</dbReference>
<evidence type="ECO:0000256" key="7">
    <source>
        <dbReference type="SAM" id="MobiDB-lite"/>
    </source>
</evidence>
<dbReference type="CDD" id="cd18787">
    <property type="entry name" value="SF2_C_DEAD"/>
    <property type="match status" value="1"/>
</dbReference>
<dbReference type="PROSITE" id="PS51194">
    <property type="entry name" value="HELICASE_CTER"/>
    <property type="match status" value="1"/>
</dbReference>
<dbReference type="SMART" id="SM00487">
    <property type="entry name" value="DEXDc"/>
    <property type="match status" value="1"/>
</dbReference>
<dbReference type="SMART" id="SM00490">
    <property type="entry name" value="HELICc"/>
    <property type="match status" value="1"/>
</dbReference>
<dbReference type="Gene3D" id="3.40.50.300">
    <property type="entry name" value="P-loop containing nucleotide triphosphate hydrolases"/>
    <property type="match status" value="2"/>
</dbReference>
<evidence type="ECO:0000256" key="1">
    <source>
        <dbReference type="ARBA" id="ARBA00022741"/>
    </source>
</evidence>
<name>A0ABP9MWM8_9GAMM</name>
<dbReference type="SUPFAM" id="SSF52540">
    <property type="entry name" value="P-loop containing nucleoside triphosphate hydrolases"/>
    <property type="match status" value="1"/>
</dbReference>
<protein>
    <submittedName>
        <fullName evidence="11">DEAD/DEAH box helicase</fullName>
    </submittedName>
</protein>
<dbReference type="PANTHER" id="PTHR47959">
    <property type="entry name" value="ATP-DEPENDENT RNA HELICASE RHLE-RELATED"/>
    <property type="match status" value="1"/>
</dbReference>
<dbReference type="EMBL" id="BAABKE010000008">
    <property type="protein sequence ID" value="GAA5102937.1"/>
    <property type="molecule type" value="Genomic_DNA"/>
</dbReference>
<feature type="domain" description="DEAD-box RNA helicase Q" evidence="10">
    <location>
        <begin position="1"/>
        <end position="29"/>
    </location>
</feature>
<comment type="caution">
    <text evidence="11">The sequence shown here is derived from an EMBL/GenBank/DDBJ whole genome shotgun (WGS) entry which is preliminary data.</text>
</comment>
<evidence type="ECO:0000256" key="5">
    <source>
        <dbReference type="ARBA" id="ARBA00038437"/>
    </source>
</evidence>
<feature type="region of interest" description="Disordered" evidence="7">
    <location>
        <begin position="389"/>
        <end position="535"/>
    </location>
</feature>
<comment type="similarity">
    <text evidence="5">Belongs to the DEAD box helicase family.</text>
</comment>
<dbReference type="InterPro" id="IPR011545">
    <property type="entry name" value="DEAD/DEAH_box_helicase_dom"/>
</dbReference>
<evidence type="ECO:0000259" key="10">
    <source>
        <dbReference type="PROSITE" id="PS51195"/>
    </source>
</evidence>
<feature type="domain" description="Helicase C-terminal" evidence="9">
    <location>
        <begin position="229"/>
        <end position="390"/>
    </location>
</feature>
<feature type="compositionally biased region" description="Basic and acidic residues" evidence="7">
    <location>
        <begin position="423"/>
        <end position="525"/>
    </location>
</feature>
<evidence type="ECO:0000313" key="12">
    <source>
        <dbReference type="Proteomes" id="UP001500631"/>
    </source>
</evidence>
<dbReference type="PANTHER" id="PTHR47959:SF17">
    <property type="entry name" value="ATP-DEPENDENT RNA HELICASE DEAD BOX FAMILY"/>
    <property type="match status" value="1"/>
</dbReference>
<evidence type="ECO:0000259" key="9">
    <source>
        <dbReference type="PROSITE" id="PS51194"/>
    </source>
</evidence>
<dbReference type="InterPro" id="IPR001650">
    <property type="entry name" value="Helicase_C-like"/>
</dbReference>
<proteinExistence type="inferred from homology"/>
<evidence type="ECO:0000256" key="3">
    <source>
        <dbReference type="ARBA" id="ARBA00022806"/>
    </source>
</evidence>
<evidence type="ECO:0000256" key="6">
    <source>
        <dbReference type="PROSITE-ProRule" id="PRU00552"/>
    </source>
</evidence>
<dbReference type="Proteomes" id="UP001500631">
    <property type="component" value="Unassembled WGS sequence"/>
</dbReference>
<evidence type="ECO:0000259" key="8">
    <source>
        <dbReference type="PROSITE" id="PS51192"/>
    </source>
</evidence>
<feature type="compositionally biased region" description="Gly residues" evidence="7">
    <location>
        <begin position="410"/>
        <end position="422"/>
    </location>
</feature>
<feature type="domain" description="Helicase ATP-binding" evidence="8">
    <location>
        <begin position="32"/>
        <end position="218"/>
    </location>
</feature>
<accession>A0ABP9MWM8</accession>
<dbReference type="InterPro" id="IPR027417">
    <property type="entry name" value="P-loop_NTPase"/>
</dbReference>
<evidence type="ECO:0000256" key="2">
    <source>
        <dbReference type="ARBA" id="ARBA00022801"/>
    </source>
</evidence>
<dbReference type="Pfam" id="PF00271">
    <property type="entry name" value="Helicase_C"/>
    <property type="match status" value="1"/>
</dbReference>
<dbReference type="InterPro" id="IPR014014">
    <property type="entry name" value="RNA_helicase_DEAD_Q_motif"/>
</dbReference>
<keyword evidence="2" id="KW-0378">Hydrolase</keyword>
<reference evidence="12" key="1">
    <citation type="journal article" date="2019" name="Int. J. Syst. Evol. Microbiol.">
        <title>The Global Catalogue of Microorganisms (GCM) 10K type strain sequencing project: providing services to taxonomists for standard genome sequencing and annotation.</title>
        <authorList>
            <consortium name="The Broad Institute Genomics Platform"/>
            <consortium name="The Broad Institute Genome Sequencing Center for Infectious Disease"/>
            <person name="Wu L."/>
            <person name="Ma J."/>
        </authorList>
    </citation>
    <scope>NUCLEOTIDE SEQUENCE [LARGE SCALE GENOMIC DNA]</scope>
    <source>
        <strain evidence="12">JCM 18424</strain>
    </source>
</reference>
<dbReference type="InterPro" id="IPR050079">
    <property type="entry name" value="DEAD_box_RNA_helicase"/>
</dbReference>
<dbReference type="RefSeq" id="WP_077926402.1">
    <property type="nucleotide sequence ID" value="NZ_BAABKE010000008.1"/>
</dbReference>
<keyword evidence="3 11" id="KW-0347">Helicase</keyword>
<dbReference type="PROSITE" id="PS51192">
    <property type="entry name" value="HELICASE_ATP_BIND_1"/>
    <property type="match status" value="1"/>
</dbReference>
<sequence length="535" mass="60265">MLFSDLDLNPILLNALSEMGYQSPTPVQEKVLPIALNGDDLMVSSQTGSGKTAAFLLPVLNILLDIPFEKTSSRKGERRGKDNIKPKALVLCPTRELAQQVAKEAIRLKGNARGIRISTVVGGMPYGQQIRELENVTVLVATPGRLLDLYKQKVVDLSEVQFFVADEADRMLDLGFAEDLEMIHKACKNCQQNLMFSATFPKNIMRLAEEMMENPERIELSSQNVLNTNITQQVNFADDKNHQRELLIHWLNQPNVDQAVVFTSTQIESEEIADMLEDDDYSVTYLHGGIPQKVRNRRLESLRKGRTKILVATDVAARGIDIASITHVINIGLPMKAEDYVHRIGRTGRAGRTGDAISLVNVRDHRRLRDISDYTSAKIEVLTVEGLEPTLDPNDFRENRNKKGGRGRGRNGNGGGRSSGGGRRFERSGGGRGDRDARSEKPRSERKSSADFFDKPKSDTRDSRSSEKQRFTAERKSDKPRFERSERSERADRTARSDKPRAERSERPARSDKPRSDRPRSERPQKSFSRRARSE</sequence>
<evidence type="ECO:0000256" key="4">
    <source>
        <dbReference type="ARBA" id="ARBA00022840"/>
    </source>
</evidence>
<evidence type="ECO:0000313" key="11">
    <source>
        <dbReference type="EMBL" id="GAA5102937.1"/>
    </source>
</evidence>
<dbReference type="CDD" id="cd00268">
    <property type="entry name" value="DEADc"/>
    <property type="match status" value="1"/>
</dbReference>
<feature type="short sequence motif" description="Q motif" evidence="6">
    <location>
        <begin position="1"/>
        <end position="29"/>
    </location>
</feature>
<dbReference type="InterPro" id="IPR044742">
    <property type="entry name" value="DEAD/DEAH_RhlB"/>
</dbReference>
<gene>
    <name evidence="11" type="ORF">GCM10023338_20790</name>
</gene>
<keyword evidence="4" id="KW-0067">ATP-binding</keyword>
<organism evidence="11 12">
    <name type="scientific">Wohlfahrtiimonas larvae</name>
    <dbReference type="NCBI Taxonomy" id="1157986"/>
    <lineage>
        <taxon>Bacteria</taxon>
        <taxon>Pseudomonadati</taxon>
        <taxon>Pseudomonadota</taxon>
        <taxon>Gammaproteobacteria</taxon>
        <taxon>Cardiobacteriales</taxon>
        <taxon>Ignatzschineriaceae</taxon>
        <taxon>Wohlfahrtiimonas</taxon>
    </lineage>
</organism>
<dbReference type="GO" id="GO:0004386">
    <property type="term" value="F:helicase activity"/>
    <property type="evidence" value="ECO:0007669"/>
    <property type="project" value="UniProtKB-KW"/>
</dbReference>